<keyword evidence="1" id="KW-1133">Transmembrane helix</keyword>
<dbReference type="SUPFAM" id="SSF56784">
    <property type="entry name" value="HAD-like"/>
    <property type="match status" value="1"/>
</dbReference>
<gene>
    <name evidence="2" type="ORF">RDB_LOCUS43356</name>
</gene>
<dbReference type="PRINTS" id="PR00119">
    <property type="entry name" value="CATATPASE"/>
</dbReference>
<keyword evidence="1" id="KW-0812">Transmembrane</keyword>
<feature type="transmembrane region" description="Helical" evidence="1">
    <location>
        <begin position="100"/>
        <end position="119"/>
    </location>
</feature>
<evidence type="ECO:0000313" key="3">
    <source>
        <dbReference type="Proteomes" id="UP000663843"/>
    </source>
</evidence>
<protein>
    <submittedName>
        <fullName evidence="2">Uncharacterized protein</fullName>
    </submittedName>
</protein>
<dbReference type="EMBL" id="CAJMWT010001575">
    <property type="protein sequence ID" value="CAE6410184.1"/>
    <property type="molecule type" value="Genomic_DNA"/>
</dbReference>
<dbReference type="Gene3D" id="1.20.1110.10">
    <property type="entry name" value="Calcium-transporting ATPase, transmembrane domain"/>
    <property type="match status" value="1"/>
</dbReference>
<evidence type="ECO:0000256" key="1">
    <source>
        <dbReference type="SAM" id="Phobius"/>
    </source>
</evidence>
<comment type="caution">
    <text evidence="2">The sequence shown here is derived from an EMBL/GenBank/DDBJ whole genome shotgun (WGS) entry which is preliminary data.</text>
</comment>
<feature type="transmembrane region" description="Helical" evidence="1">
    <location>
        <begin position="269"/>
        <end position="290"/>
    </location>
</feature>
<sequence length="299" mass="33604">MTVDGANDAPALSHANVGIAVEDATNAALDAIVIVLTEPICPPSSTIVHAIRGSRQIFQRMRNYTIYACTVTIRIPVCFAVLAFSERDANGRKYHKDRQLHMIVHSQVAIITQALIFVARSHGFPFMESPSTALLVPPSRLDQVCHEGNHHPLVPPSVACLPHRKSFIKRSTIQQFHIVRHELNHLNTIDGLICHAKLRYNRRLCAIKWWDRIATQMARKRIKLQQERFPASAAQLEVRLALRLLDVLERTAVKREKNTNLFLLRVNNIYAIFIALEIVVLSPASTILAARGLEKVPPP</sequence>
<feature type="transmembrane region" description="Helical" evidence="1">
    <location>
        <begin position="64"/>
        <end position="85"/>
    </location>
</feature>
<dbReference type="Proteomes" id="UP000663843">
    <property type="component" value="Unassembled WGS sequence"/>
</dbReference>
<proteinExistence type="predicted"/>
<dbReference type="Gene3D" id="3.40.50.1000">
    <property type="entry name" value="HAD superfamily/HAD-like"/>
    <property type="match status" value="1"/>
</dbReference>
<accession>A0A8H3AA54</accession>
<reference evidence="2" key="1">
    <citation type="submission" date="2021-01" db="EMBL/GenBank/DDBJ databases">
        <authorList>
            <person name="Kaushik A."/>
        </authorList>
    </citation>
    <scope>NUCLEOTIDE SEQUENCE</scope>
    <source>
        <strain evidence="2">AG2-2IIIB</strain>
    </source>
</reference>
<evidence type="ECO:0000313" key="2">
    <source>
        <dbReference type="EMBL" id="CAE6410184.1"/>
    </source>
</evidence>
<dbReference type="PANTHER" id="PTHR42861">
    <property type="entry name" value="CALCIUM-TRANSPORTING ATPASE"/>
    <property type="match status" value="1"/>
</dbReference>
<organism evidence="2 3">
    <name type="scientific">Rhizoctonia solani</name>
    <dbReference type="NCBI Taxonomy" id="456999"/>
    <lineage>
        <taxon>Eukaryota</taxon>
        <taxon>Fungi</taxon>
        <taxon>Dikarya</taxon>
        <taxon>Basidiomycota</taxon>
        <taxon>Agaricomycotina</taxon>
        <taxon>Agaricomycetes</taxon>
        <taxon>Cantharellales</taxon>
        <taxon>Ceratobasidiaceae</taxon>
        <taxon>Rhizoctonia</taxon>
    </lineage>
</organism>
<keyword evidence="1" id="KW-0472">Membrane</keyword>
<name>A0A8H3AA54_9AGAM</name>
<dbReference type="InterPro" id="IPR023214">
    <property type="entry name" value="HAD_sf"/>
</dbReference>
<dbReference type="InterPro" id="IPR036412">
    <property type="entry name" value="HAD-like_sf"/>
</dbReference>
<dbReference type="AlphaFoldDB" id="A0A8H3AA54"/>